<dbReference type="InterPro" id="IPR001680">
    <property type="entry name" value="WD40_rpt"/>
</dbReference>
<feature type="compositionally biased region" description="Low complexity" evidence="8">
    <location>
        <begin position="262"/>
        <end position="279"/>
    </location>
</feature>
<dbReference type="PROSITE" id="PS50082">
    <property type="entry name" value="WD_REPEATS_2"/>
    <property type="match status" value="2"/>
</dbReference>
<evidence type="ECO:0000256" key="3">
    <source>
        <dbReference type="ARBA" id="ARBA00037338"/>
    </source>
</evidence>
<dbReference type="PANTHER" id="PTHR19854">
    <property type="entry name" value="TRANSDUCIN BETA-LIKE 3"/>
    <property type="match status" value="1"/>
</dbReference>
<dbReference type="PROSITE" id="PS50294">
    <property type="entry name" value="WD_REPEATS_REGION"/>
    <property type="match status" value="1"/>
</dbReference>
<dbReference type="PROSITE" id="PS00678">
    <property type="entry name" value="WD_REPEATS_1"/>
    <property type="match status" value="1"/>
</dbReference>
<dbReference type="SUPFAM" id="SSF50978">
    <property type="entry name" value="WD40 repeat-like"/>
    <property type="match status" value="1"/>
</dbReference>
<evidence type="ECO:0000256" key="4">
    <source>
        <dbReference type="ARBA" id="ARBA00037931"/>
    </source>
</evidence>
<dbReference type="PANTHER" id="PTHR19854:SF1">
    <property type="entry name" value="GUANINE NUCLEOTIDE-BINDING PROTEIN SUBUNIT BETA-LIKE PROTEIN 1"/>
    <property type="match status" value="1"/>
</dbReference>
<evidence type="ECO:0000256" key="8">
    <source>
        <dbReference type="SAM" id="MobiDB-lite"/>
    </source>
</evidence>
<protein>
    <recommendedName>
        <fullName evidence="6">ASTRA-associated protein 1</fullName>
    </recommendedName>
</protein>
<dbReference type="SMART" id="SM00320">
    <property type="entry name" value="WD40"/>
    <property type="match status" value="5"/>
</dbReference>
<evidence type="ECO:0000256" key="1">
    <source>
        <dbReference type="ARBA" id="ARBA00022574"/>
    </source>
</evidence>
<reference evidence="9 10" key="1">
    <citation type="journal article" date="2024" name="IMA Fungus">
        <title>Apiospora arundinis, a panoply of carbohydrate-active enzymes and secondary metabolites.</title>
        <authorList>
            <person name="Sorensen T."/>
            <person name="Petersen C."/>
            <person name="Muurmann A.T."/>
            <person name="Christiansen J.V."/>
            <person name="Brundto M.L."/>
            <person name="Overgaard C.K."/>
            <person name="Boysen A.T."/>
            <person name="Wollenberg R.D."/>
            <person name="Larsen T.O."/>
            <person name="Sorensen J.L."/>
            <person name="Nielsen K.L."/>
            <person name="Sondergaard T.E."/>
        </authorList>
    </citation>
    <scope>NUCLEOTIDE SEQUENCE [LARGE SCALE GENOMIC DNA]</scope>
    <source>
        <strain evidence="9 10">AAU 773</strain>
    </source>
</reference>
<dbReference type="InterPro" id="IPR036322">
    <property type="entry name" value="WD40_repeat_dom_sf"/>
</dbReference>
<accession>A0ABR2IRI5</accession>
<evidence type="ECO:0000313" key="10">
    <source>
        <dbReference type="Proteomes" id="UP001390339"/>
    </source>
</evidence>
<sequence>MASQPPLPQPKAVLRGHHAQVHAAAFVRENQRLASGDAEGYVVLWDLTIVRPRAVWRAHTNAILGIASWGSDKIITHGRDNQLIIWKLAEEDEASLSTTLPLDPSPTPRPQPWVLFILPVNTMNFCSFGFCPATDDGTTDELLIAVPNTLASESVDIYHFPSQKRLHTVVSSPKGEKTGMVMSLVLCRVNSGSLTLITGYENGLAMVTQQQGPDGGIWDVSYRSQAHGQPVLSLDVSPSRDVFYTSGADANVVKHPIPQPASTYSIPETPTSSTTTLPSSPEPNIPISTKRDDSNNINKPAQQQPTKPTSLLSAALASAPKIAPIPQKQTVEVRTQPTKVVNTKHSGQQGLKVRSDGKIFATAGWDSKVRVYSAKTLQELAVLKWHQVGCYTIAFASLDLPTTNDDKTKSDGNNELVNNDQSSMAVVPKLVDVTVKDRRIKQAKETHWLAAGSKDGKISLWDIY</sequence>
<feature type="repeat" description="WD" evidence="7">
    <location>
        <begin position="14"/>
        <end position="47"/>
    </location>
</feature>
<name>A0ABR2IRI5_9PEZI</name>
<organism evidence="9 10">
    <name type="scientific">Apiospora arundinis</name>
    <dbReference type="NCBI Taxonomy" id="335852"/>
    <lineage>
        <taxon>Eukaryota</taxon>
        <taxon>Fungi</taxon>
        <taxon>Dikarya</taxon>
        <taxon>Ascomycota</taxon>
        <taxon>Pezizomycotina</taxon>
        <taxon>Sordariomycetes</taxon>
        <taxon>Xylariomycetidae</taxon>
        <taxon>Amphisphaeriales</taxon>
        <taxon>Apiosporaceae</taxon>
        <taxon>Apiospora</taxon>
    </lineage>
</organism>
<dbReference type="Proteomes" id="UP001390339">
    <property type="component" value="Unassembled WGS sequence"/>
</dbReference>
<comment type="function">
    <text evidence="3">Component of the ASTRA complex involved in chromatin remodeling.</text>
</comment>
<dbReference type="InterPro" id="IPR015943">
    <property type="entry name" value="WD40/YVTN_repeat-like_dom_sf"/>
</dbReference>
<comment type="subunit">
    <text evidence="5">Component of the ASTRA chromatin remodeling machinery complex.</text>
</comment>
<dbReference type="Pfam" id="PF00400">
    <property type="entry name" value="WD40"/>
    <property type="match status" value="3"/>
</dbReference>
<evidence type="ECO:0000313" key="9">
    <source>
        <dbReference type="EMBL" id="KAK8867475.1"/>
    </source>
</evidence>
<gene>
    <name evidence="9" type="ORF">PGQ11_006053</name>
</gene>
<feature type="repeat" description="WD" evidence="7">
    <location>
        <begin position="449"/>
        <end position="464"/>
    </location>
</feature>
<dbReference type="EMBL" id="JAPCWZ010000004">
    <property type="protein sequence ID" value="KAK8867475.1"/>
    <property type="molecule type" value="Genomic_DNA"/>
</dbReference>
<feature type="compositionally biased region" description="Polar residues" evidence="8">
    <location>
        <begin position="295"/>
        <end position="305"/>
    </location>
</feature>
<evidence type="ECO:0000256" key="2">
    <source>
        <dbReference type="ARBA" id="ARBA00022737"/>
    </source>
</evidence>
<evidence type="ECO:0000256" key="6">
    <source>
        <dbReference type="ARBA" id="ARBA00040563"/>
    </source>
</evidence>
<proteinExistence type="inferred from homology"/>
<evidence type="ECO:0000256" key="5">
    <source>
        <dbReference type="ARBA" id="ARBA00038749"/>
    </source>
</evidence>
<feature type="region of interest" description="Disordered" evidence="8">
    <location>
        <begin position="252"/>
        <end position="310"/>
    </location>
</feature>
<dbReference type="InterPro" id="IPR019775">
    <property type="entry name" value="WD40_repeat_CS"/>
</dbReference>
<dbReference type="Gene3D" id="2.130.10.10">
    <property type="entry name" value="YVTN repeat-like/Quinoprotein amine dehydrogenase"/>
    <property type="match status" value="2"/>
</dbReference>
<keyword evidence="2" id="KW-0677">Repeat</keyword>
<keyword evidence="10" id="KW-1185">Reference proteome</keyword>
<comment type="similarity">
    <text evidence="4">Belongs to the WD repeat ASA1 family.</text>
</comment>
<comment type="caution">
    <text evidence="9">The sequence shown here is derived from an EMBL/GenBank/DDBJ whole genome shotgun (WGS) entry which is preliminary data.</text>
</comment>
<keyword evidence="1 7" id="KW-0853">WD repeat</keyword>
<evidence type="ECO:0000256" key="7">
    <source>
        <dbReference type="PROSITE-ProRule" id="PRU00221"/>
    </source>
</evidence>